<accession>A0A0A9H8G4</accession>
<reference evidence="1" key="1">
    <citation type="submission" date="2014-09" db="EMBL/GenBank/DDBJ databases">
        <authorList>
            <person name="Magalhaes I.L.F."/>
            <person name="Oliveira U."/>
            <person name="Santos F.R."/>
            <person name="Vidigal T.H.D.A."/>
            <person name="Brescovit A.D."/>
            <person name="Santos A.J."/>
        </authorList>
    </citation>
    <scope>NUCLEOTIDE SEQUENCE</scope>
    <source>
        <tissue evidence="1">Shoot tissue taken approximately 20 cm above the soil surface</tissue>
    </source>
</reference>
<evidence type="ECO:0000313" key="1">
    <source>
        <dbReference type="EMBL" id="JAE33047.1"/>
    </source>
</evidence>
<name>A0A0A9H8G4_ARUDO</name>
<dbReference type="AlphaFoldDB" id="A0A0A9H8G4"/>
<dbReference type="EMBL" id="GBRH01164849">
    <property type="protein sequence ID" value="JAE33047.1"/>
    <property type="molecule type" value="Transcribed_RNA"/>
</dbReference>
<protein>
    <submittedName>
        <fullName evidence="1">Uncharacterized protein</fullName>
    </submittedName>
</protein>
<reference evidence="1" key="2">
    <citation type="journal article" date="2015" name="Data Brief">
        <title>Shoot transcriptome of the giant reed, Arundo donax.</title>
        <authorList>
            <person name="Barrero R.A."/>
            <person name="Guerrero F.D."/>
            <person name="Moolhuijzen P."/>
            <person name="Goolsby J.A."/>
            <person name="Tidwell J."/>
            <person name="Bellgard S.E."/>
            <person name="Bellgard M.I."/>
        </authorList>
    </citation>
    <scope>NUCLEOTIDE SEQUENCE</scope>
    <source>
        <tissue evidence="1">Shoot tissue taken approximately 20 cm above the soil surface</tissue>
    </source>
</reference>
<proteinExistence type="predicted"/>
<sequence length="68" mass="7782">MGRDAPEARSPWDRRARGVFCREGRREQGAGNREGRTGAGRDKLEEQRCKAYIQILKTLGIISNFLLY</sequence>
<organism evidence="1">
    <name type="scientific">Arundo donax</name>
    <name type="common">Giant reed</name>
    <name type="synonym">Donax arundinaceus</name>
    <dbReference type="NCBI Taxonomy" id="35708"/>
    <lineage>
        <taxon>Eukaryota</taxon>
        <taxon>Viridiplantae</taxon>
        <taxon>Streptophyta</taxon>
        <taxon>Embryophyta</taxon>
        <taxon>Tracheophyta</taxon>
        <taxon>Spermatophyta</taxon>
        <taxon>Magnoliopsida</taxon>
        <taxon>Liliopsida</taxon>
        <taxon>Poales</taxon>
        <taxon>Poaceae</taxon>
        <taxon>PACMAD clade</taxon>
        <taxon>Arundinoideae</taxon>
        <taxon>Arundineae</taxon>
        <taxon>Arundo</taxon>
    </lineage>
</organism>